<protein>
    <submittedName>
        <fullName evidence="14">Ion transporter</fullName>
    </submittedName>
</protein>
<dbReference type="Pfam" id="PF00520">
    <property type="entry name" value="Ion_trans"/>
    <property type="match status" value="1"/>
</dbReference>
<keyword evidence="6" id="KW-0851">Voltage-gated channel</keyword>
<evidence type="ECO:0000256" key="1">
    <source>
        <dbReference type="ARBA" id="ARBA00004141"/>
    </source>
</evidence>
<dbReference type="InterPro" id="IPR005821">
    <property type="entry name" value="Ion_trans_dom"/>
</dbReference>
<dbReference type="PANTHER" id="PTHR11537:SF254">
    <property type="entry name" value="POTASSIUM VOLTAGE-GATED CHANNEL PROTEIN SHAB"/>
    <property type="match status" value="1"/>
</dbReference>
<proteinExistence type="predicted"/>
<dbReference type="GO" id="GO:0005249">
    <property type="term" value="F:voltage-gated potassium channel activity"/>
    <property type="evidence" value="ECO:0007669"/>
    <property type="project" value="InterPro"/>
</dbReference>
<dbReference type="Gene3D" id="1.20.120.350">
    <property type="entry name" value="Voltage-gated potassium channels. Chain C"/>
    <property type="match status" value="1"/>
</dbReference>
<dbReference type="Proteomes" id="UP000664800">
    <property type="component" value="Unassembled WGS sequence"/>
</dbReference>
<evidence type="ECO:0000256" key="12">
    <source>
        <dbReference type="SAM" id="Phobius"/>
    </source>
</evidence>
<dbReference type="InterPro" id="IPR028325">
    <property type="entry name" value="VG_K_chnl"/>
</dbReference>
<feature type="transmembrane region" description="Helical" evidence="12">
    <location>
        <begin position="195"/>
        <end position="212"/>
    </location>
</feature>
<evidence type="ECO:0000256" key="10">
    <source>
        <dbReference type="ARBA" id="ARBA00023136"/>
    </source>
</evidence>
<dbReference type="SUPFAM" id="SSF81324">
    <property type="entry name" value="Voltage-gated potassium channels"/>
    <property type="match status" value="1"/>
</dbReference>
<accession>A0A8I1MX54</accession>
<keyword evidence="10 12" id="KW-0472">Membrane</keyword>
<keyword evidence="5" id="KW-0631">Potassium channel</keyword>
<gene>
    <name evidence="14" type="ORF">J0I24_04900</name>
</gene>
<keyword evidence="9" id="KW-0406">Ion transport</keyword>
<comment type="subcellular location">
    <subcellularLocation>
        <location evidence="1">Membrane</location>
        <topology evidence="1">Multi-pass membrane protein</topology>
    </subcellularLocation>
</comment>
<feature type="domain" description="Ion transport" evidence="13">
    <location>
        <begin position="35"/>
        <end position="242"/>
    </location>
</feature>
<evidence type="ECO:0000256" key="4">
    <source>
        <dbReference type="ARBA" id="ARBA00022692"/>
    </source>
</evidence>
<feature type="transmembrane region" description="Helical" evidence="12">
    <location>
        <begin position="96"/>
        <end position="114"/>
    </location>
</feature>
<evidence type="ECO:0000256" key="5">
    <source>
        <dbReference type="ARBA" id="ARBA00022826"/>
    </source>
</evidence>
<evidence type="ECO:0000256" key="6">
    <source>
        <dbReference type="ARBA" id="ARBA00022882"/>
    </source>
</evidence>
<keyword evidence="2" id="KW-0813">Transport</keyword>
<dbReference type="InterPro" id="IPR027359">
    <property type="entry name" value="Volt_channel_dom_sf"/>
</dbReference>
<organism evidence="14 15">
    <name type="scientific">Thiomonas arsenitoxydans (strain DSM 22701 / CIP 110005 / 3As)</name>
    <dbReference type="NCBI Taxonomy" id="426114"/>
    <lineage>
        <taxon>Bacteria</taxon>
        <taxon>Pseudomonadati</taxon>
        <taxon>Pseudomonadota</taxon>
        <taxon>Betaproteobacteria</taxon>
        <taxon>Burkholderiales</taxon>
        <taxon>Thiomonas</taxon>
    </lineage>
</organism>
<reference evidence="14" key="1">
    <citation type="submission" date="2021-02" db="EMBL/GenBank/DDBJ databases">
        <title>Thiocyanate and organic carbon inputs drive convergent selection for specific autotrophic Afipia and Thiobacillus strains within complex microbiomes.</title>
        <authorList>
            <person name="Huddy R.J."/>
            <person name="Sachdeva R."/>
            <person name="Kadzinga F."/>
            <person name="Kantor R.S."/>
            <person name="Harrison S.T.L."/>
            <person name="Banfield J.F."/>
        </authorList>
    </citation>
    <scope>NUCLEOTIDE SEQUENCE</scope>
    <source>
        <strain evidence="14">SCN18_13_7_16_R3_B_64_19</strain>
    </source>
</reference>
<evidence type="ECO:0000256" key="3">
    <source>
        <dbReference type="ARBA" id="ARBA00022538"/>
    </source>
</evidence>
<evidence type="ECO:0000313" key="14">
    <source>
        <dbReference type="EMBL" id="MBN8743627.1"/>
    </source>
</evidence>
<evidence type="ECO:0000256" key="2">
    <source>
        <dbReference type="ARBA" id="ARBA00022448"/>
    </source>
</evidence>
<evidence type="ECO:0000256" key="8">
    <source>
        <dbReference type="ARBA" id="ARBA00022989"/>
    </source>
</evidence>
<evidence type="ECO:0000256" key="7">
    <source>
        <dbReference type="ARBA" id="ARBA00022958"/>
    </source>
</evidence>
<evidence type="ECO:0000259" key="13">
    <source>
        <dbReference type="Pfam" id="PF00520"/>
    </source>
</evidence>
<dbReference type="Gene3D" id="1.10.287.70">
    <property type="match status" value="1"/>
</dbReference>
<keyword evidence="7" id="KW-0630">Potassium</keyword>
<dbReference type="GO" id="GO:0001508">
    <property type="term" value="P:action potential"/>
    <property type="evidence" value="ECO:0007669"/>
    <property type="project" value="TreeGrafter"/>
</dbReference>
<dbReference type="PRINTS" id="PR00169">
    <property type="entry name" value="KCHANNEL"/>
</dbReference>
<dbReference type="PANTHER" id="PTHR11537">
    <property type="entry name" value="VOLTAGE-GATED POTASSIUM CHANNEL"/>
    <property type="match status" value="1"/>
</dbReference>
<feature type="transmembrane region" description="Helical" evidence="12">
    <location>
        <begin position="36"/>
        <end position="54"/>
    </location>
</feature>
<name>A0A8I1MX54_THIA3</name>
<evidence type="ECO:0000313" key="15">
    <source>
        <dbReference type="Proteomes" id="UP000664800"/>
    </source>
</evidence>
<feature type="transmembrane region" description="Helical" evidence="12">
    <location>
        <begin position="66"/>
        <end position="84"/>
    </location>
</feature>
<keyword evidence="8 12" id="KW-1133">Transmembrane helix</keyword>
<dbReference type="RefSeq" id="WP_276728611.1">
    <property type="nucleotide sequence ID" value="NZ_JAFKMR010000012.1"/>
</dbReference>
<dbReference type="AlphaFoldDB" id="A0A8I1MX54"/>
<sequence>MQNRQSSTKLAPRSKEGWRAYWYRVMYYHDERDEKLFDLVLIGFILLSVLITALDSVQAVHVRAHGVFYVFEWIFTIAFTLEYVLRLSVVQNPWRYARSFFGIIDLLSFLPAYLELLFLGSGHLTVIRTLRVLRIFRILKLMQYTSASNQMLDALSRSKNKIFVFVLSVLTLTTIFGSIMYLVEGPQNGFTSIPRGIYWAIVTMATVGFGDITPKTALGQIITSGIIIVGYGIIAVPTGIYSAELINSYRNQRRVEEHRQAQEEDATACSRCGLVGHTADARYCRRCGEALPGISRATSSPDSSDSADRAPA</sequence>
<feature type="transmembrane region" description="Helical" evidence="12">
    <location>
        <begin position="162"/>
        <end position="183"/>
    </location>
</feature>
<dbReference type="EMBL" id="JAFKMR010000012">
    <property type="protein sequence ID" value="MBN8743627.1"/>
    <property type="molecule type" value="Genomic_DNA"/>
</dbReference>
<dbReference type="GO" id="GO:0008076">
    <property type="term" value="C:voltage-gated potassium channel complex"/>
    <property type="evidence" value="ECO:0007669"/>
    <property type="project" value="InterPro"/>
</dbReference>
<keyword evidence="4 12" id="KW-0812">Transmembrane</keyword>
<keyword evidence="11" id="KW-0407">Ion channel</keyword>
<feature type="transmembrane region" description="Helical" evidence="12">
    <location>
        <begin position="218"/>
        <end position="243"/>
    </location>
</feature>
<evidence type="ECO:0000256" key="9">
    <source>
        <dbReference type="ARBA" id="ARBA00023065"/>
    </source>
</evidence>
<keyword evidence="3" id="KW-0633">Potassium transport</keyword>
<evidence type="ECO:0000256" key="11">
    <source>
        <dbReference type="ARBA" id="ARBA00023303"/>
    </source>
</evidence>
<comment type="caution">
    <text evidence="14">The sequence shown here is derived from an EMBL/GenBank/DDBJ whole genome shotgun (WGS) entry which is preliminary data.</text>
</comment>